<name>A0AAD5YFN5_9APHY</name>
<comment type="caution">
    <text evidence="2">The sequence shown here is derived from an EMBL/GenBank/DDBJ whole genome shotgun (WGS) entry which is preliminary data.</text>
</comment>
<reference evidence="2" key="1">
    <citation type="submission" date="2022-07" db="EMBL/GenBank/DDBJ databases">
        <title>Genome Sequence of Physisporinus lineatus.</title>
        <authorList>
            <person name="Buettner E."/>
        </authorList>
    </citation>
    <scope>NUCLEOTIDE SEQUENCE</scope>
    <source>
        <strain evidence="2">VT162</strain>
    </source>
</reference>
<dbReference type="AlphaFoldDB" id="A0AAD5YFN5"/>
<evidence type="ECO:0000313" key="2">
    <source>
        <dbReference type="EMBL" id="KAJ3479496.1"/>
    </source>
</evidence>
<accession>A0AAD5YFN5</accession>
<keyword evidence="3" id="KW-1185">Reference proteome</keyword>
<sequence length="286" mass="30873">MSQGKYNNPDEETKRGSKRWRSRERGVGVTYLGFITAELSVTVGKTLQSDRELDVTRITDVLNLEFRKLGVKAKLLDDASRRQSKLTVATMFCNVGTISGDMLKRPGSVGWQGFEGMDVLLRGGSSSMHHASSSVPPRLHSYPLSVDTLSISTIPVPHFPSSGSCPTSSISTPAALAPARMTSAHINPAFSNFLSSSCASLKDPLVSQGVIFPKMSGPLGDGLPFCPSPFRVSDLTHPLPLSLFVTLCCLLFPPAGRTLSNDFLPVPSRTTSTPEWANLRHSDLQV</sequence>
<gene>
    <name evidence="2" type="ORF">NLI96_g9014</name>
</gene>
<evidence type="ECO:0000256" key="1">
    <source>
        <dbReference type="SAM" id="MobiDB-lite"/>
    </source>
</evidence>
<evidence type="ECO:0000313" key="3">
    <source>
        <dbReference type="Proteomes" id="UP001212997"/>
    </source>
</evidence>
<proteinExistence type="predicted"/>
<dbReference type="EMBL" id="JANAWD010000435">
    <property type="protein sequence ID" value="KAJ3479496.1"/>
    <property type="molecule type" value="Genomic_DNA"/>
</dbReference>
<protein>
    <submittedName>
        <fullName evidence="2">Uncharacterized protein</fullName>
    </submittedName>
</protein>
<dbReference type="Proteomes" id="UP001212997">
    <property type="component" value="Unassembled WGS sequence"/>
</dbReference>
<organism evidence="2 3">
    <name type="scientific">Meripilus lineatus</name>
    <dbReference type="NCBI Taxonomy" id="2056292"/>
    <lineage>
        <taxon>Eukaryota</taxon>
        <taxon>Fungi</taxon>
        <taxon>Dikarya</taxon>
        <taxon>Basidiomycota</taxon>
        <taxon>Agaricomycotina</taxon>
        <taxon>Agaricomycetes</taxon>
        <taxon>Polyporales</taxon>
        <taxon>Meripilaceae</taxon>
        <taxon>Meripilus</taxon>
    </lineage>
</organism>
<feature type="region of interest" description="Disordered" evidence="1">
    <location>
        <begin position="1"/>
        <end position="21"/>
    </location>
</feature>